<comment type="caution">
    <text evidence="1">The sequence shown here is derived from an EMBL/GenBank/DDBJ whole genome shotgun (WGS) entry which is preliminary data.</text>
</comment>
<dbReference type="AlphaFoldDB" id="A0A090NL54"/>
<sequence length="35" mass="4409">MAWRALIRHSNFYLSRMSHVIRLLPHRNMKFLHLY</sequence>
<evidence type="ECO:0000313" key="2">
    <source>
        <dbReference type="Proteomes" id="UP000017944"/>
    </source>
</evidence>
<gene>
    <name evidence="1" type="ORF">WRSd3_00814</name>
</gene>
<evidence type="ECO:0000313" key="1">
    <source>
        <dbReference type="EMBL" id="ESU81317.1"/>
    </source>
</evidence>
<protein>
    <submittedName>
        <fullName evidence="1">Uncharacterized protein</fullName>
    </submittedName>
</protein>
<accession>A0A090NL54</accession>
<reference evidence="1 2" key="1">
    <citation type="submission" date="2013-10" db="EMBL/GenBank/DDBJ databases">
        <title>Draft genomes and the virulence plasmids of Sd1617 vaccine constructs: WRSd3 and WRSd5.</title>
        <authorList>
            <person name="Aksomboon Vongsawan A."/>
            <person name="Venkatesan M.M."/>
            <person name="Vaisvil B."/>
            <person name="Emel G."/>
            <person name="Kepatral V."/>
            <person name="Sethabutr O."/>
            <person name="Serichantalergs O."/>
            <person name="Mason C."/>
        </authorList>
    </citation>
    <scope>NUCLEOTIDE SEQUENCE [LARGE SCALE GENOMIC DNA]</scope>
    <source>
        <strain evidence="1 2">WRSd3</strain>
    </source>
</reference>
<dbReference type="Proteomes" id="UP000017944">
    <property type="component" value="Unassembled WGS sequence"/>
</dbReference>
<proteinExistence type="predicted"/>
<organism evidence="1 2">
    <name type="scientific">Shigella dysenteriae WRSd3</name>
    <dbReference type="NCBI Taxonomy" id="1401327"/>
    <lineage>
        <taxon>Bacteria</taxon>
        <taxon>Pseudomonadati</taxon>
        <taxon>Pseudomonadota</taxon>
        <taxon>Gammaproteobacteria</taxon>
        <taxon>Enterobacterales</taxon>
        <taxon>Enterobacteriaceae</taxon>
        <taxon>Shigella</taxon>
    </lineage>
</organism>
<name>A0A090NL54_SHIDY</name>
<dbReference type="EMBL" id="AXUT01000062">
    <property type="protein sequence ID" value="ESU81317.1"/>
    <property type="molecule type" value="Genomic_DNA"/>
</dbReference>